<evidence type="ECO:0000313" key="8">
    <source>
        <dbReference type="Proteomes" id="UP000579281"/>
    </source>
</evidence>
<dbReference type="InterPro" id="IPR003339">
    <property type="entry name" value="ABC/ECF_trnsptr_transmembrane"/>
</dbReference>
<dbReference type="EMBL" id="JACHEN010000013">
    <property type="protein sequence ID" value="MBB6216290.1"/>
    <property type="molecule type" value="Genomic_DNA"/>
</dbReference>
<feature type="transmembrane region" description="Helical" evidence="6">
    <location>
        <begin position="122"/>
        <end position="142"/>
    </location>
</feature>
<evidence type="ECO:0000256" key="3">
    <source>
        <dbReference type="ARBA" id="ARBA00022692"/>
    </source>
</evidence>
<dbReference type="PANTHER" id="PTHR43723:SF1">
    <property type="entry name" value="COBALT TRANSPORT PROTEIN CBIQ"/>
    <property type="match status" value="1"/>
</dbReference>
<dbReference type="RefSeq" id="WP_184310824.1">
    <property type="nucleotide sequence ID" value="NZ_JACHEN010000013.1"/>
</dbReference>
<feature type="transmembrane region" description="Helical" evidence="6">
    <location>
        <begin position="22"/>
        <end position="55"/>
    </location>
</feature>
<evidence type="ECO:0000256" key="5">
    <source>
        <dbReference type="ARBA" id="ARBA00023136"/>
    </source>
</evidence>
<name>A0A841KW98_9FIRM</name>
<organism evidence="7 8">
    <name type="scientific">Anaerosolibacter carboniphilus</name>
    <dbReference type="NCBI Taxonomy" id="1417629"/>
    <lineage>
        <taxon>Bacteria</taxon>
        <taxon>Bacillati</taxon>
        <taxon>Bacillota</taxon>
        <taxon>Clostridia</taxon>
        <taxon>Peptostreptococcales</taxon>
        <taxon>Thermotaleaceae</taxon>
        <taxon>Anaerosolibacter</taxon>
    </lineage>
</organism>
<evidence type="ECO:0000256" key="6">
    <source>
        <dbReference type="SAM" id="Phobius"/>
    </source>
</evidence>
<evidence type="ECO:0000256" key="1">
    <source>
        <dbReference type="ARBA" id="ARBA00004651"/>
    </source>
</evidence>
<feature type="transmembrane region" description="Helical" evidence="6">
    <location>
        <begin position="148"/>
        <end position="167"/>
    </location>
</feature>
<dbReference type="PANTHER" id="PTHR43723">
    <property type="entry name" value="COBALT TRANSPORT PROTEIN CBIQ"/>
    <property type="match status" value="1"/>
</dbReference>
<feature type="transmembrane region" description="Helical" evidence="6">
    <location>
        <begin position="67"/>
        <end position="86"/>
    </location>
</feature>
<keyword evidence="8" id="KW-1185">Reference proteome</keyword>
<keyword evidence="3 6" id="KW-0812">Transmembrane</keyword>
<keyword evidence="2" id="KW-1003">Cell membrane</keyword>
<comment type="subcellular location">
    <subcellularLocation>
        <location evidence="1">Cell membrane</location>
        <topology evidence="1">Multi-pass membrane protein</topology>
    </subcellularLocation>
</comment>
<proteinExistence type="predicted"/>
<dbReference type="InterPro" id="IPR052770">
    <property type="entry name" value="Cobalt_transport_CbiQ"/>
</dbReference>
<dbReference type="GO" id="GO:0043190">
    <property type="term" value="C:ATP-binding cassette (ABC) transporter complex"/>
    <property type="evidence" value="ECO:0007669"/>
    <property type="project" value="InterPro"/>
</dbReference>
<evidence type="ECO:0000256" key="4">
    <source>
        <dbReference type="ARBA" id="ARBA00022989"/>
    </source>
</evidence>
<gene>
    <name evidence="7" type="ORF">HNQ80_002389</name>
</gene>
<dbReference type="CDD" id="cd16914">
    <property type="entry name" value="EcfT"/>
    <property type="match status" value="1"/>
</dbReference>
<dbReference type="GO" id="GO:0006824">
    <property type="term" value="P:cobalt ion transport"/>
    <property type="evidence" value="ECO:0007669"/>
    <property type="project" value="InterPro"/>
</dbReference>
<comment type="caution">
    <text evidence="7">The sequence shown here is derived from an EMBL/GenBank/DDBJ whole genome shotgun (WGS) entry which is preliminary data.</text>
</comment>
<dbReference type="InterPro" id="IPR012809">
    <property type="entry name" value="ECF_CbiQ"/>
</dbReference>
<evidence type="ECO:0000313" key="7">
    <source>
        <dbReference type="EMBL" id="MBB6216290.1"/>
    </source>
</evidence>
<keyword evidence="5 6" id="KW-0472">Membrane</keyword>
<evidence type="ECO:0000256" key="2">
    <source>
        <dbReference type="ARBA" id="ARBA00022475"/>
    </source>
</evidence>
<dbReference type="Pfam" id="PF02361">
    <property type="entry name" value="CbiQ"/>
    <property type="match status" value="1"/>
</dbReference>
<sequence length="255" mass="28992">MISIDQYAYINSLRRVHPLEKFILSVATLFVCLFSASWLLHVSVIAFMSFLIVGFGHIPLKNYARYLSLPLLFLIVGILGVIFTITREPLNFLYHIQLGSWMIGMTKAGLDQGRILFLRSYASVICLYFLALTTPMTDIIWVLKKLRVPAIITELMIMIYRFIFVLLETASMMYISQECRLGYGSLRNSYNSLGQLAANLFIKAFHRSQETFRALAARGYTGDISVLEDEYYGSKRNILAIVGIEIIFIALNLVG</sequence>
<feature type="transmembrane region" description="Helical" evidence="6">
    <location>
        <begin position="237"/>
        <end position="254"/>
    </location>
</feature>
<keyword evidence="4 6" id="KW-1133">Transmembrane helix</keyword>
<protein>
    <submittedName>
        <fullName evidence="7">Cobalt/nickel transport system permease protein</fullName>
    </submittedName>
</protein>
<reference evidence="7 8" key="1">
    <citation type="submission" date="2020-08" db="EMBL/GenBank/DDBJ databases">
        <title>Genomic Encyclopedia of Type Strains, Phase IV (KMG-IV): sequencing the most valuable type-strain genomes for metagenomic binning, comparative biology and taxonomic classification.</title>
        <authorList>
            <person name="Goeker M."/>
        </authorList>
    </citation>
    <scope>NUCLEOTIDE SEQUENCE [LARGE SCALE GENOMIC DNA]</scope>
    <source>
        <strain evidence="7 8">DSM 103526</strain>
    </source>
</reference>
<accession>A0A841KW98</accession>
<dbReference type="NCBIfam" id="TIGR02454">
    <property type="entry name" value="ECF_T_CbiQ"/>
    <property type="match status" value="1"/>
</dbReference>
<dbReference type="Proteomes" id="UP000579281">
    <property type="component" value="Unassembled WGS sequence"/>
</dbReference>
<dbReference type="AlphaFoldDB" id="A0A841KW98"/>